<evidence type="ECO:0000313" key="8">
    <source>
        <dbReference type="Proteomes" id="UP000509448"/>
    </source>
</evidence>
<dbReference type="GO" id="GO:0070180">
    <property type="term" value="F:large ribosomal subunit rRNA binding"/>
    <property type="evidence" value="ECO:0007669"/>
    <property type="project" value="UniProtKB-UniRule"/>
</dbReference>
<reference evidence="7 8" key="1">
    <citation type="journal article" date="2019" name="ISME J.">
        <title>Isolation and characterization of a thermophilic sulfur- and iron-reducing thaumarchaeote from a terrestrial acidic hot spring.</title>
        <authorList>
            <person name="Kato S."/>
            <person name="Itoh T."/>
            <person name="Yuki M."/>
            <person name="Nagamori M."/>
            <person name="Ohnishi M."/>
            <person name="Uematsu K."/>
            <person name="Suzuki K."/>
            <person name="Takashina T."/>
            <person name="Ohkuma M."/>
        </authorList>
    </citation>
    <scope>NUCLEOTIDE SEQUENCE [LARGE SCALE GENOMIC DNA]</scope>
    <source>
        <strain evidence="7 8">NAS-02</strain>
    </source>
</reference>
<dbReference type="InterPro" id="IPR035970">
    <property type="entry name" value="60S_ribosomal_eL19_sf"/>
</dbReference>
<evidence type="ECO:0000256" key="1">
    <source>
        <dbReference type="ARBA" id="ARBA00011082"/>
    </source>
</evidence>
<dbReference type="HAMAP" id="MF_01475">
    <property type="entry name" value="Ribosomal_eL19"/>
    <property type="match status" value="1"/>
</dbReference>
<evidence type="ECO:0000256" key="5">
    <source>
        <dbReference type="SAM" id="MobiDB-lite"/>
    </source>
</evidence>
<proteinExistence type="inferred from homology"/>
<evidence type="ECO:0000256" key="4">
    <source>
        <dbReference type="HAMAP-Rule" id="MF_01475"/>
    </source>
</evidence>
<feature type="compositionally biased region" description="Basic residues" evidence="5">
    <location>
        <begin position="61"/>
        <end position="73"/>
    </location>
</feature>
<dbReference type="NCBIfam" id="NF006343">
    <property type="entry name" value="PRK08570.1"/>
    <property type="match status" value="1"/>
</dbReference>
<evidence type="ECO:0000256" key="3">
    <source>
        <dbReference type="ARBA" id="ARBA00023274"/>
    </source>
</evidence>
<dbReference type="GeneID" id="55584142"/>
<dbReference type="InterPro" id="IPR057259">
    <property type="entry name" value="Ribosomal_L19e"/>
</dbReference>
<dbReference type="SMART" id="SM01416">
    <property type="entry name" value="Ribosomal_L19e"/>
    <property type="match status" value="1"/>
</dbReference>
<keyword evidence="2 4" id="KW-0689">Ribosomal protein</keyword>
<dbReference type="RefSeq" id="WP_174448025.1">
    <property type="nucleotide sequence ID" value="NZ_AP018732.1"/>
</dbReference>
<name>A0A4P2VB26_9ARCH</name>
<keyword evidence="8" id="KW-1185">Reference proteome</keyword>
<dbReference type="OrthoDB" id="11624at2157"/>
<dbReference type="GO" id="GO:0003735">
    <property type="term" value="F:structural constituent of ribosome"/>
    <property type="evidence" value="ECO:0007669"/>
    <property type="project" value="InterPro"/>
</dbReference>
<dbReference type="AlphaFoldDB" id="A0A4P2VB26"/>
<keyword evidence="3 4" id="KW-0687">Ribonucleoprotein</keyword>
<dbReference type="InterPro" id="IPR057260">
    <property type="entry name" value="Ribosomal_L19e_C"/>
</dbReference>
<feature type="compositionally biased region" description="Basic and acidic residues" evidence="5">
    <location>
        <begin position="77"/>
        <end position="87"/>
    </location>
</feature>
<dbReference type="GO" id="GO:0006412">
    <property type="term" value="P:translation"/>
    <property type="evidence" value="ECO:0007669"/>
    <property type="project" value="UniProtKB-UniRule"/>
</dbReference>
<dbReference type="Proteomes" id="UP000509448">
    <property type="component" value="Chromosome"/>
</dbReference>
<dbReference type="Pfam" id="PF25476">
    <property type="entry name" value="Ribosomal_L19e_C"/>
    <property type="match status" value="1"/>
</dbReference>
<feature type="region of interest" description="Disordered" evidence="5">
    <location>
        <begin position="55"/>
        <end position="87"/>
    </location>
</feature>
<comment type="subunit">
    <text evidence="4">Part of the 50S ribosomal subunit.</text>
</comment>
<evidence type="ECO:0000259" key="6">
    <source>
        <dbReference type="SMART" id="SM01416"/>
    </source>
</evidence>
<dbReference type="Gene3D" id="1.10.1650.10">
    <property type="match status" value="1"/>
</dbReference>
<feature type="domain" description="Large ribosomal subunit protein eL19" evidence="6">
    <location>
        <begin position="3"/>
        <end position="137"/>
    </location>
</feature>
<evidence type="ECO:0000313" key="7">
    <source>
        <dbReference type="EMBL" id="BBE41716.1"/>
    </source>
</evidence>
<dbReference type="Pfam" id="PF01280">
    <property type="entry name" value="Ribosomal_L19e"/>
    <property type="match status" value="1"/>
</dbReference>
<keyword evidence="4" id="KW-0694">RNA-binding</keyword>
<dbReference type="KEGG" id="ccai:NAS2_0324"/>
<dbReference type="SUPFAM" id="SSF48140">
    <property type="entry name" value="Ribosomal protein L19 (L19e)"/>
    <property type="match status" value="1"/>
</dbReference>
<dbReference type="EMBL" id="AP018732">
    <property type="protein sequence ID" value="BBE41716.1"/>
    <property type="molecule type" value="Genomic_DNA"/>
</dbReference>
<protein>
    <recommendedName>
        <fullName evidence="4">Large ribosomal subunit protein eL19</fullName>
    </recommendedName>
</protein>
<organism evidence="7 8">
    <name type="scientific">Conexivisphaera calida</name>
    <dbReference type="NCBI Taxonomy" id="1874277"/>
    <lineage>
        <taxon>Archaea</taxon>
        <taxon>Nitrososphaerota</taxon>
        <taxon>Conexivisphaeria</taxon>
        <taxon>Conexivisphaerales</taxon>
        <taxon>Conexivisphaeraceae</taxon>
        <taxon>Conexivisphaera</taxon>
    </lineage>
</organism>
<dbReference type="PANTHER" id="PTHR10722">
    <property type="entry name" value="60S RIBOSOMAL PROTEIN L19"/>
    <property type="match status" value="1"/>
</dbReference>
<keyword evidence="4" id="KW-0699">rRNA-binding</keyword>
<dbReference type="Gene3D" id="1.10.1200.240">
    <property type="match status" value="1"/>
</dbReference>
<dbReference type="InterPro" id="IPR000196">
    <property type="entry name" value="Ribosomal_eL19_dom"/>
</dbReference>
<accession>A0A4P2VB26</accession>
<dbReference type="GO" id="GO:0022625">
    <property type="term" value="C:cytosolic large ribosomal subunit"/>
    <property type="evidence" value="ECO:0007669"/>
    <property type="project" value="InterPro"/>
</dbReference>
<sequence>MTNLSFQRELAAKVLGVGKGRIKFNPERLEDLEDAITREDIRRLHRAGAIEVIPVAGTSRGRARSRSGRRGPGSRKGTRESEKEKWMRQVRALRKTLRDLRKRGEIDAKLYRRLYMLVKGGAVRSRRRLMEIMEAERHAAGS</sequence>
<dbReference type="InterPro" id="IPR015972">
    <property type="entry name" value="Ribosomal_eL19_dom1"/>
</dbReference>
<evidence type="ECO:0000256" key="2">
    <source>
        <dbReference type="ARBA" id="ARBA00022980"/>
    </source>
</evidence>
<comment type="similarity">
    <text evidence="1 4">Belongs to the eukaryotic ribosomal protein eL19 family.</text>
</comment>
<dbReference type="InterPro" id="IPR039547">
    <property type="entry name" value="Ribosomal_eL19"/>
</dbReference>
<gene>
    <name evidence="4" type="primary">rpl19e</name>
    <name evidence="7" type="ORF">NAS2_0324</name>
</gene>
<comment type="function">
    <text evidence="4">Binds to the 23S rRNA.</text>
</comment>